<dbReference type="Pfam" id="PF00754">
    <property type="entry name" value="F5_F8_type_C"/>
    <property type="match status" value="1"/>
</dbReference>
<feature type="signal peptide" evidence="5">
    <location>
        <begin position="1"/>
        <end position="27"/>
    </location>
</feature>
<dbReference type="PROSITE" id="PS50853">
    <property type="entry name" value="FN3"/>
    <property type="match status" value="3"/>
</dbReference>
<keyword evidence="3" id="KW-0624">Polysaccharide degradation</keyword>
<feature type="domain" description="CBM6" evidence="8">
    <location>
        <begin position="140"/>
        <end position="279"/>
    </location>
</feature>
<feature type="domain" description="Fibronectin type-III" evidence="7">
    <location>
        <begin position="382"/>
        <end position="472"/>
    </location>
</feature>
<feature type="region of interest" description="Disordered" evidence="4">
    <location>
        <begin position="107"/>
        <end position="127"/>
    </location>
</feature>
<gene>
    <name evidence="9" type="ORF">GCM10022255_056140</name>
</gene>
<dbReference type="Gene3D" id="2.60.120.260">
    <property type="entry name" value="Galactose-binding domain-like"/>
    <property type="match status" value="2"/>
</dbReference>
<evidence type="ECO:0000256" key="3">
    <source>
        <dbReference type="ARBA" id="ARBA00023326"/>
    </source>
</evidence>
<evidence type="ECO:0000259" key="6">
    <source>
        <dbReference type="PROSITE" id="PS50022"/>
    </source>
</evidence>
<evidence type="ECO:0000259" key="7">
    <source>
        <dbReference type="PROSITE" id="PS50853"/>
    </source>
</evidence>
<feature type="domain" description="Fibronectin type-III" evidence="7">
    <location>
        <begin position="285"/>
        <end position="381"/>
    </location>
</feature>
<evidence type="ECO:0000256" key="5">
    <source>
        <dbReference type="SAM" id="SignalP"/>
    </source>
</evidence>
<feature type="domain" description="Fibronectin type-III" evidence="7">
    <location>
        <begin position="33"/>
        <end position="121"/>
    </location>
</feature>
<dbReference type="InterPro" id="IPR005084">
    <property type="entry name" value="CBM6"/>
</dbReference>
<dbReference type="RefSeq" id="WP_345130880.1">
    <property type="nucleotide sequence ID" value="NZ_BAABAT010000016.1"/>
</dbReference>
<keyword evidence="10" id="KW-1185">Reference proteome</keyword>
<organism evidence="9 10">
    <name type="scientific">Dactylosporangium darangshiense</name>
    <dbReference type="NCBI Taxonomy" id="579108"/>
    <lineage>
        <taxon>Bacteria</taxon>
        <taxon>Bacillati</taxon>
        <taxon>Actinomycetota</taxon>
        <taxon>Actinomycetes</taxon>
        <taxon>Micromonosporales</taxon>
        <taxon>Micromonosporaceae</taxon>
        <taxon>Dactylosporangium</taxon>
    </lineage>
</organism>
<name>A0ABP8DEY3_9ACTN</name>
<dbReference type="SUPFAM" id="SSF49265">
    <property type="entry name" value="Fibronectin type III"/>
    <property type="match status" value="2"/>
</dbReference>
<evidence type="ECO:0000256" key="1">
    <source>
        <dbReference type="ARBA" id="ARBA00022737"/>
    </source>
</evidence>
<dbReference type="InterPro" id="IPR036116">
    <property type="entry name" value="FN3_sf"/>
</dbReference>
<evidence type="ECO:0000259" key="8">
    <source>
        <dbReference type="PROSITE" id="PS51175"/>
    </source>
</evidence>
<comment type="caution">
    <text evidence="9">The sequence shown here is derived from an EMBL/GenBank/DDBJ whole genome shotgun (WGS) entry which is preliminary data.</text>
</comment>
<accession>A0ABP8DEY3</accession>
<dbReference type="SMART" id="SM00060">
    <property type="entry name" value="FN3"/>
    <property type="match status" value="3"/>
</dbReference>
<dbReference type="Proteomes" id="UP001500620">
    <property type="component" value="Unassembled WGS sequence"/>
</dbReference>
<feature type="chain" id="PRO_5045672932" evidence="5">
    <location>
        <begin position="28"/>
        <end position="602"/>
    </location>
</feature>
<keyword evidence="1" id="KW-0677">Repeat</keyword>
<evidence type="ECO:0000313" key="10">
    <source>
        <dbReference type="Proteomes" id="UP001500620"/>
    </source>
</evidence>
<dbReference type="InterPro" id="IPR000421">
    <property type="entry name" value="FA58C"/>
</dbReference>
<evidence type="ECO:0000313" key="9">
    <source>
        <dbReference type="EMBL" id="GAA4253823.1"/>
    </source>
</evidence>
<evidence type="ECO:0000256" key="2">
    <source>
        <dbReference type="ARBA" id="ARBA00023295"/>
    </source>
</evidence>
<proteinExistence type="predicted"/>
<reference evidence="10" key="1">
    <citation type="journal article" date="2019" name="Int. J. Syst. Evol. Microbiol.">
        <title>The Global Catalogue of Microorganisms (GCM) 10K type strain sequencing project: providing services to taxonomists for standard genome sequencing and annotation.</title>
        <authorList>
            <consortium name="The Broad Institute Genomics Platform"/>
            <consortium name="The Broad Institute Genome Sequencing Center for Infectious Disease"/>
            <person name="Wu L."/>
            <person name="Ma J."/>
        </authorList>
    </citation>
    <scope>NUCLEOTIDE SEQUENCE [LARGE SCALE GENOMIC DNA]</scope>
    <source>
        <strain evidence="10">JCM 17441</strain>
    </source>
</reference>
<dbReference type="InterPro" id="IPR003961">
    <property type="entry name" value="FN3_dom"/>
</dbReference>
<dbReference type="PROSITE" id="PS50022">
    <property type="entry name" value="FA58C_3"/>
    <property type="match status" value="1"/>
</dbReference>
<keyword evidence="2" id="KW-0378">Hydrolase</keyword>
<evidence type="ECO:0000256" key="4">
    <source>
        <dbReference type="SAM" id="MobiDB-lite"/>
    </source>
</evidence>
<keyword evidence="3" id="KW-0119">Carbohydrate metabolism</keyword>
<keyword evidence="5" id="KW-0732">Signal</keyword>
<dbReference type="EMBL" id="BAABAT010000016">
    <property type="protein sequence ID" value="GAA4253823.1"/>
    <property type="molecule type" value="Genomic_DNA"/>
</dbReference>
<dbReference type="PROSITE" id="PS51175">
    <property type="entry name" value="CBM6"/>
    <property type="match status" value="1"/>
</dbReference>
<feature type="domain" description="F5/8 type C" evidence="6">
    <location>
        <begin position="465"/>
        <end position="602"/>
    </location>
</feature>
<sequence length="602" mass="61882">MKQLRMSAAALLLALAALGLSAAPASAADIPAAPEELELHAGADSSITIEWPAVPGATSYRIYRGTASGAEGTTPIATTDDTEYTDTGLSPTPIYFYQVTAVNAAGESARSDEDASKTPPPIGTGGNVPGVQVGNSLVFYCKDALRGGFDWFQTLTGWFPSVLGSSGADSPGDQVVDMAYAQEGTMTFNNVVVPTAGLYTVDWRYAFQGGLFPGVNNRQMGLRVNGQVITTTQSFPITGSFDVYQHSALQVQLRAGVNSIQQFAVSDHGLSRVDELIVTPATASSPSAPVNLRATPGAASVTLNWTGSASGAPTSYRVYRGTKSDGEVTTPVGTVSGTTTTFTDTGLQNGKLYFYFVDAVNAVGGSPNSNEVSATPAAAPTAPAAPTGLVATGANNAVGLTWNASAGATSYSILRGTTPGGESATPIATSATNSFTDTTVTNGTTYYYKVRAANSAGTSAASAEAHATPAATGGGLLLSQGRPATASSVENAGLVAANAVDGDGTTRWSSAFSDPQWIQVDLGASHAVNRVVLNWQNSYAAAFQLQTSADGLTWTTIYSTTAGPGGVQDLTVSGTGRYVRMYGTARHTQYGYSLFEFQVYGT</sequence>
<dbReference type="Pfam" id="PF00041">
    <property type="entry name" value="fn3"/>
    <property type="match status" value="2"/>
</dbReference>
<dbReference type="InterPro" id="IPR050964">
    <property type="entry name" value="Striated_Muscle_Regulatory"/>
</dbReference>
<dbReference type="Gene3D" id="2.60.40.10">
    <property type="entry name" value="Immunoglobulins"/>
    <property type="match status" value="3"/>
</dbReference>
<protein>
    <submittedName>
        <fullName evidence="9">Uncharacterized protein</fullName>
    </submittedName>
</protein>
<dbReference type="CDD" id="cd00063">
    <property type="entry name" value="FN3"/>
    <property type="match status" value="2"/>
</dbReference>
<dbReference type="InterPro" id="IPR008979">
    <property type="entry name" value="Galactose-bd-like_sf"/>
</dbReference>
<keyword evidence="2" id="KW-0326">Glycosidase</keyword>
<dbReference type="SUPFAM" id="SSF49785">
    <property type="entry name" value="Galactose-binding domain-like"/>
    <property type="match status" value="2"/>
</dbReference>
<dbReference type="InterPro" id="IPR013783">
    <property type="entry name" value="Ig-like_fold"/>
</dbReference>
<dbReference type="PANTHER" id="PTHR13817">
    <property type="entry name" value="TITIN"/>
    <property type="match status" value="1"/>
</dbReference>
<dbReference type="PANTHER" id="PTHR13817:SF166">
    <property type="entry name" value="NEURONAL IGCAM-RELATED"/>
    <property type="match status" value="1"/>
</dbReference>